<protein>
    <submittedName>
        <fullName evidence="2">PHP domain-containing protein</fullName>
    </submittedName>
</protein>
<dbReference type="InterPro" id="IPR052018">
    <property type="entry name" value="PHP_domain"/>
</dbReference>
<proteinExistence type="predicted"/>
<dbReference type="SMART" id="SM00481">
    <property type="entry name" value="POLIIIAc"/>
    <property type="match status" value="1"/>
</dbReference>
<dbReference type="AlphaFoldDB" id="A0A212LTD6"/>
<evidence type="ECO:0000313" key="2">
    <source>
        <dbReference type="EMBL" id="SCM80756.1"/>
    </source>
</evidence>
<dbReference type="EMBL" id="FMJE01000003">
    <property type="protein sequence ID" value="SCM80756.1"/>
    <property type="molecule type" value="Genomic_DNA"/>
</dbReference>
<dbReference type="Pfam" id="PF02811">
    <property type="entry name" value="PHP"/>
    <property type="match status" value="1"/>
</dbReference>
<dbReference type="InterPro" id="IPR003141">
    <property type="entry name" value="Pol/His_phosphatase_N"/>
</dbReference>
<accession>A0A212LTD6</accession>
<dbReference type="GO" id="GO:0035312">
    <property type="term" value="F:5'-3' DNA exonuclease activity"/>
    <property type="evidence" value="ECO:0007669"/>
    <property type="project" value="TreeGrafter"/>
</dbReference>
<sequence>MIRRFVADLHVHTLLSPCAAIEMTPRNIVWHAQQHGVDIVAITDHNACDNVVAALEAAKGTDVTILPGMEVESKEEVHLVVLFEKMRQLKAWEQFTQQHMSGRLNDAERFGAQFIVDAEDNFVAEKTEMLLASLTAGVAEISAQVKELGGICIASHVDRPVYSIISQLGFIPPDVELAAVEVSRNMSVEHAPQRIPAIGCLPIITASDAHVMDDFISGPKTVFHIEQPTLAEIRQALLAQNLRKVVV</sequence>
<dbReference type="PANTHER" id="PTHR42924:SF3">
    <property type="entry name" value="POLYMERASE_HISTIDINOL PHOSPHATASE N-TERMINAL DOMAIN-CONTAINING PROTEIN"/>
    <property type="match status" value="1"/>
</dbReference>
<dbReference type="GO" id="GO:0004534">
    <property type="term" value="F:5'-3' RNA exonuclease activity"/>
    <property type="evidence" value="ECO:0007669"/>
    <property type="project" value="TreeGrafter"/>
</dbReference>
<reference evidence="2" key="1">
    <citation type="submission" date="2016-08" db="EMBL/GenBank/DDBJ databases">
        <authorList>
            <person name="Seilhamer J.J."/>
        </authorList>
    </citation>
    <scope>NUCLEOTIDE SEQUENCE</scope>
    <source>
        <strain evidence="2">86</strain>
    </source>
</reference>
<name>A0A212LTD6_9FIRM</name>
<dbReference type="SUPFAM" id="SSF89550">
    <property type="entry name" value="PHP domain-like"/>
    <property type="match status" value="1"/>
</dbReference>
<dbReference type="InterPro" id="IPR004013">
    <property type="entry name" value="PHP_dom"/>
</dbReference>
<feature type="domain" description="Polymerase/histidinol phosphatase N-terminal" evidence="1">
    <location>
        <begin position="7"/>
        <end position="75"/>
    </location>
</feature>
<dbReference type="CDD" id="cd07432">
    <property type="entry name" value="PHP_HisPPase"/>
    <property type="match status" value="1"/>
</dbReference>
<organism evidence="2">
    <name type="scientific">uncultured Sporomusa sp</name>
    <dbReference type="NCBI Taxonomy" id="307249"/>
    <lineage>
        <taxon>Bacteria</taxon>
        <taxon>Bacillati</taxon>
        <taxon>Bacillota</taxon>
        <taxon>Negativicutes</taxon>
        <taxon>Selenomonadales</taxon>
        <taxon>Sporomusaceae</taxon>
        <taxon>Sporomusa</taxon>
        <taxon>environmental samples</taxon>
    </lineage>
</organism>
<dbReference type="Gene3D" id="3.20.20.140">
    <property type="entry name" value="Metal-dependent hydrolases"/>
    <property type="match status" value="1"/>
</dbReference>
<dbReference type="InterPro" id="IPR016195">
    <property type="entry name" value="Pol/histidinol_Pase-like"/>
</dbReference>
<gene>
    <name evidence="2" type="ORF">KL86SPO_30934</name>
</gene>
<dbReference type="RefSeq" id="WP_075754519.1">
    <property type="nucleotide sequence ID" value="NZ_LT608335.1"/>
</dbReference>
<dbReference type="PANTHER" id="PTHR42924">
    <property type="entry name" value="EXONUCLEASE"/>
    <property type="match status" value="1"/>
</dbReference>
<evidence type="ECO:0000259" key="1">
    <source>
        <dbReference type="SMART" id="SM00481"/>
    </source>
</evidence>